<accession>A0A6J6S8Z8</accession>
<sequence length="315" mass="35506">MDQVTDLLGEPWLCETIDLAPDDEGPVVATLVSHRSGGPTRRAVLYVHGFADYFFQVELAQWWLARGYDFYALDLRKCGRSLRPGQTPHHVGDLATYYEELDASWARVVERDGHDRVTVMAHSTGGLTTSLWAHDRQPTQLDGLVLNSPWVDLQGSALVRTVGTRAIQEIGRRQPMRVIPRKVNGLYVRSLHRDFEGEWDFDLELKPLQSYLVHAGWLRAVRNGHFRLHRGLDVGCPVLVLSSGATAWPDEMGPAVFEHDIVLEVPQIRRWATAIGRHVHYVAVPGAVHDVMLSRAEPRATAYAELGRWHDAYVS</sequence>
<protein>
    <submittedName>
        <fullName evidence="2">Unannotated protein</fullName>
    </submittedName>
</protein>
<name>A0A6J6S8Z8_9ZZZZ</name>
<feature type="domain" description="Serine aminopeptidase S33" evidence="1">
    <location>
        <begin position="39"/>
        <end position="164"/>
    </location>
</feature>
<gene>
    <name evidence="2" type="ORF">UFOPK2579_02586</name>
</gene>
<dbReference type="EMBL" id="CAEZXR010000399">
    <property type="protein sequence ID" value="CAB4731162.1"/>
    <property type="molecule type" value="Genomic_DNA"/>
</dbReference>
<dbReference type="InterPro" id="IPR022742">
    <property type="entry name" value="Hydrolase_4"/>
</dbReference>
<dbReference type="InterPro" id="IPR029058">
    <property type="entry name" value="AB_hydrolase_fold"/>
</dbReference>
<evidence type="ECO:0000313" key="2">
    <source>
        <dbReference type="EMBL" id="CAB4731162.1"/>
    </source>
</evidence>
<reference evidence="2" key="1">
    <citation type="submission" date="2020-05" db="EMBL/GenBank/DDBJ databases">
        <authorList>
            <person name="Chiriac C."/>
            <person name="Salcher M."/>
            <person name="Ghai R."/>
            <person name="Kavagutti S V."/>
        </authorList>
    </citation>
    <scope>NUCLEOTIDE SEQUENCE</scope>
</reference>
<dbReference type="Pfam" id="PF12146">
    <property type="entry name" value="Hydrolase_4"/>
    <property type="match status" value="1"/>
</dbReference>
<organism evidence="2">
    <name type="scientific">freshwater metagenome</name>
    <dbReference type="NCBI Taxonomy" id="449393"/>
    <lineage>
        <taxon>unclassified sequences</taxon>
        <taxon>metagenomes</taxon>
        <taxon>ecological metagenomes</taxon>
    </lineage>
</organism>
<proteinExistence type="predicted"/>
<dbReference type="Gene3D" id="3.40.50.1820">
    <property type="entry name" value="alpha/beta hydrolase"/>
    <property type="match status" value="1"/>
</dbReference>
<dbReference type="SUPFAM" id="SSF53474">
    <property type="entry name" value="alpha/beta-Hydrolases"/>
    <property type="match status" value="1"/>
</dbReference>
<evidence type="ECO:0000259" key="1">
    <source>
        <dbReference type="Pfam" id="PF12146"/>
    </source>
</evidence>
<dbReference type="AlphaFoldDB" id="A0A6J6S8Z8"/>